<sequence length="135" mass="14668">MNGKDKLGEELHMTQNEEPSKLMVTGWRIGVASMIVLFSILMSREPEAESPISLASFPSMKLASAPVSRMSCKDLTGFAFEFRNSLPSAKGSGSISTHSKLLYLSVVDPGMTSSQCDPLSHSVFLLSDPRFLPTI</sequence>
<organism evidence="1 2">
    <name type="scientific">Entomophthora muscae</name>
    <dbReference type="NCBI Taxonomy" id="34485"/>
    <lineage>
        <taxon>Eukaryota</taxon>
        <taxon>Fungi</taxon>
        <taxon>Fungi incertae sedis</taxon>
        <taxon>Zoopagomycota</taxon>
        <taxon>Entomophthoromycotina</taxon>
        <taxon>Entomophthoromycetes</taxon>
        <taxon>Entomophthorales</taxon>
        <taxon>Entomophthoraceae</taxon>
        <taxon>Entomophthora</taxon>
    </lineage>
</organism>
<comment type="caution">
    <text evidence="1">The sequence shown here is derived from an EMBL/GenBank/DDBJ whole genome shotgun (WGS) entry which is preliminary data.</text>
</comment>
<dbReference type="Proteomes" id="UP001165960">
    <property type="component" value="Unassembled WGS sequence"/>
</dbReference>
<evidence type="ECO:0000313" key="1">
    <source>
        <dbReference type="EMBL" id="KAJ9064119.1"/>
    </source>
</evidence>
<evidence type="ECO:0000313" key="2">
    <source>
        <dbReference type="Proteomes" id="UP001165960"/>
    </source>
</evidence>
<gene>
    <name evidence="1" type="ORF">DSO57_1033722</name>
</gene>
<dbReference type="EMBL" id="QTSX02004530">
    <property type="protein sequence ID" value="KAJ9064119.1"/>
    <property type="molecule type" value="Genomic_DNA"/>
</dbReference>
<protein>
    <submittedName>
        <fullName evidence="1">Uncharacterized protein</fullName>
    </submittedName>
</protein>
<keyword evidence="2" id="KW-1185">Reference proteome</keyword>
<reference evidence="1" key="1">
    <citation type="submission" date="2022-04" db="EMBL/GenBank/DDBJ databases">
        <title>Genome of the entomopathogenic fungus Entomophthora muscae.</title>
        <authorList>
            <person name="Elya C."/>
            <person name="Lovett B.R."/>
            <person name="Lee E."/>
            <person name="Macias A.M."/>
            <person name="Hajek A.E."/>
            <person name="De Bivort B.L."/>
            <person name="Kasson M.T."/>
            <person name="De Fine Licht H.H."/>
            <person name="Stajich J.E."/>
        </authorList>
    </citation>
    <scope>NUCLEOTIDE SEQUENCE</scope>
    <source>
        <strain evidence="1">Berkeley</strain>
    </source>
</reference>
<accession>A0ACC2SNY0</accession>
<proteinExistence type="predicted"/>
<name>A0ACC2SNY0_9FUNG</name>